<evidence type="ECO:0000256" key="1">
    <source>
        <dbReference type="SAM" id="Phobius"/>
    </source>
</evidence>
<comment type="caution">
    <text evidence="3">The sequence shown here is derived from an EMBL/GenBank/DDBJ whole genome shotgun (WGS) entry which is preliminary data.</text>
</comment>
<dbReference type="STRING" id="1527444.ucyna2_01162"/>
<dbReference type="InterPro" id="IPR002123">
    <property type="entry name" value="Plipid/glycerol_acylTrfase"/>
</dbReference>
<reference evidence="3 4" key="1">
    <citation type="submission" date="2014-08" db="EMBL/GenBank/DDBJ databases">
        <title>Comparative genomics reveals surprising divergence of two closely related strains of uncultivated UCYN-A cyanobacteria.</title>
        <authorList>
            <person name="Bombar D."/>
            <person name="Heller P."/>
            <person name="Sanchez-Baracaldo P."/>
            <person name="Carter B.J."/>
            <person name="Zert J.P."/>
        </authorList>
    </citation>
    <scope>NUCLEOTIDE SEQUENCE [LARGE SCALE GENOMIC DNA]</scope>
</reference>
<accession>A0A086CFR7</accession>
<dbReference type="GO" id="GO:0016287">
    <property type="term" value="F:glycerone-phosphate O-acyltransferase activity"/>
    <property type="evidence" value="ECO:0007669"/>
    <property type="project" value="TreeGrafter"/>
</dbReference>
<evidence type="ECO:0000313" key="4">
    <source>
        <dbReference type="Proteomes" id="UP000028922"/>
    </source>
</evidence>
<feature type="domain" description="Phospholipid/glycerol acyltransferase" evidence="2">
    <location>
        <begin position="53"/>
        <end position="176"/>
    </location>
</feature>
<keyword evidence="3" id="KW-0808">Transferase</keyword>
<dbReference type="GO" id="GO:0004366">
    <property type="term" value="F:glycerol-3-phosphate O-acyltransferase activity"/>
    <property type="evidence" value="ECO:0007669"/>
    <property type="project" value="TreeGrafter"/>
</dbReference>
<keyword evidence="3" id="KW-0012">Acyltransferase</keyword>
<dbReference type="EMBL" id="JPSP01000016">
    <property type="protein sequence ID" value="KFF41031.1"/>
    <property type="molecule type" value="Genomic_DNA"/>
</dbReference>
<proteinExistence type="predicted"/>
<dbReference type="CDD" id="cd07989">
    <property type="entry name" value="LPLAT_AGPAT-like"/>
    <property type="match status" value="1"/>
</dbReference>
<dbReference type="PANTHER" id="PTHR31605">
    <property type="entry name" value="GLYCEROL-3-PHOSPHATE O-ACYLTRANSFERASE 1"/>
    <property type="match status" value="1"/>
</dbReference>
<dbReference type="SUPFAM" id="SSF69593">
    <property type="entry name" value="Glycerol-3-phosphate (1)-acyltransferase"/>
    <property type="match status" value="1"/>
</dbReference>
<organism evidence="3 4">
    <name type="scientific">Candidatus Atelocyanobacterium thalassa isolate SIO64986</name>
    <dbReference type="NCBI Taxonomy" id="1527444"/>
    <lineage>
        <taxon>Bacteria</taxon>
        <taxon>Bacillati</taxon>
        <taxon>Cyanobacteriota</taxon>
        <taxon>Cyanophyceae</taxon>
        <taxon>Oscillatoriophycideae</taxon>
        <taxon>Chroococcales</taxon>
        <taxon>Aphanothecaceae</taxon>
        <taxon>Candidatus Atelocyanobacterium</taxon>
        <taxon>Candidatus Atelocyanobacterium thalassae</taxon>
    </lineage>
</organism>
<dbReference type="eggNOG" id="COG0204">
    <property type="taxonomic scope" value="Bacteria"/>
</dbReference>
<name>A0A086CFR7_9CHRO</name>
<dbReference type="AlphaFoldDB" id="A0A086CFR7"/>
<keyword evidence="1" id="KW-1133">Transmembrane helix</keyword>
<gene>
    <name evidence="3" type="ORF">ucyna2_01162</name>
</gene>
<dbReference type="SMART" id="SM00563">
    <property type="entry name" value="PlsC"/>
    <property type="match status" value="1"/>
</dbReference>
<keyword evidence="1" id="KW-0812">Transmembrane</keyword>
<evidence type="ECO:0000313" key="3">
    <source>
        <dbReference type="EMBL" id="KFF41031.1"/>
    </source>
</evidence>
<dbReference type="PANTHER" id="PTHR31605:SF0">
    <property type="entry name" value="GLYCEROL-3-PHOSPHATE O-ACYLTRANSFERASE 1"/>
    <property type="match status" value="1"/>
</dbReference>
<keyword evidence="1" id="KW-0472">Membrane</keyword>
<dbReference type="InterPro" id="IPR052744">
    <property type="entry name" value="GPAT/DAPAT"/>
</dbReference>
<feature type="transmembrane region" description="Helical" evidence="1">
    <location>
        <begin position="18"/>
        <end position="36"/>
    </location>
</feature>
<dbReference type="Proteomes" id="UP000028922">
    <property type="component" value="Unassembled WGS sequence"/>
</dbReference>
<sequence>MYIFNHSREKLQPKISPWLIYIAYILGFWIILPFYFGRLIIKGQENIPKNGSVIVTPSHRSRWDALIIPYAVGRVASGQDLNFMVSSSEMKGIQGWFIRKLGGFPINSKQLIGGGLDHSIEILKKEKMLVIFPEGGIFRGSQVRTLKRGTAHIVIDVKYQQPSNTVKILPISIQYSKFFPSWRTKVVVNIGLPMDITIYDFQDTKNDSERLTYELESHLKRLHTRHNIFEELNCT</sequence>
<protein>
    <submittedName>
        <fullName evidence="3">1-acyl-sn-glycerol-3-phosphate acyltransferase</fullName>
    </submittedName>
</protein>
<evidence type="ECO:0000259" key="2">
    <source>
        <dbReference type="SMART" id="SM00563"/>
    </source>
</evidence>
<dbReference type="Pfam" id="PF01553">
    <property type="entry name" value="Acyltransferase"/>
    <property type="match status" value="1"/>
</dbReference>
<dbReference type="GO" id="GO:0008654">
    <property type="term" value="P:phospholipid biosynthetic process"/>
    <property type="evidence" value="ECO:0007669"/>
    <property type="project" value="TreeGrafter"/>
</dbReference>